<evidence type="ECO:0000256" key="6">
    <source>
        <dbReference type="ARBA" id="ARBA00047334"/>
    </source>
</evidence>
<dbReference type="GO" id="GO:0009228">
    <property type="term" value="P:thiamine biosynthetic process"/>
    <property type="evidence" value="ECO:0007669"/>
    <property type="project" value="UniProtKB-KW"/>
</dbReference>
<dbReference type="GO" id="GO:0004789">
    <property type="term" value="F:thiamine-phosphate diphosphorylase activity"/>
    <property type="evidence" value="ECO:0007669"/>
    <property type="project" value="UniProtKB-UniRule"/>
</dbReference>
<keyword evidence="3 9" id="KW-0479">Metal-binding</keyword>
<proteinExistence type="inferred from homology"/>
<comment type="cofactor">
    <cofactor evidence="9">
        <name>Mg(2+)</name>
        <dbReference type="ChEBI" id="CHEBI:18420"/>
    </cofactor>
    <text evidence="9">Binds 1 Mg(2+) ion per subunit.</text>
</comment>
<evidence type="ECO:0000256" key="2">
    <source>
        <dbReference type="ARBA" id="ARBA00022679"/>
    </source>
</evidence>
<keyword evidence="4 9" id="KW-0460">Magnesium</keyword>
<evidence type="ECO:0000256" key="1">
    <source>
        <dbReference type="ARBA" id="ARBA00005165"/>
    </source>
</evidence>
<evidence type="ECO:0000256" key="4">
    <source>
        <dbReference type="ARBA" id="ARBA00022842"/>
    </source>
</evidence>
<dbReference type="PANTHER" id="PTHR20857">
    <property type="entry name" value="THIAMINE-PHOSPHATE PYROPHOSPHORYLASE"/>
    <property type="match status" value="1"/>
</dbReference>
<protein>
    <recommendedName>
        <fullName evidence="9">Thiamine-phosphate synthase</fullName>
        <shortName evidence="9">TP synthase</shortName>
        <shortName evidence="9">TPS</shortName>
        <ecNumber evidence="9">2.5.1.3</ecNumber>
    </recommendedName>
    <alternativeName>
        <fullName evidence="9">Thiamine-phosphate pyrophosphorylase</fullName>
        <shortName evidence="9">TMP pyrophosphorylase</shortName>
        <shortName evidence="9">TMP-PPase</shortName>
    </alternativeName>
</protein>
<comment type="caution">
    <text evidence="13">The sequence shown here is derived from an EMBL/GenBank/DDBJ whole genome shotgun (WGS) entry which is preliminary data.</text>
</comment>
<dbReference type="UniPathway" id="UPA00060">
    <property type="reaction ID" value="UER00141"/>
</dbReference>
<sequence length="219" mass="23625">MARIEIDKMSKLLQVYFIMGSNNCIKDPLAVLKEALDGGVTLFQFREKGEGALTGEKRLQFAKEVQALCKEYGVPFIVNDDVELAIELDADGVHVGQDDEGITSVREKMGDKIIGVSTHTIEEARWAIENGADYLGVGPIFPTSTKKDTKAVQGTKGLAHFREQGIMIPIVGIGGITIENTASVIEAGADGVSIISAISLAESPYESTKELVKEVRKSL</sequence>
<evidence type="ECO:0000256" key="3">
    <source>
        <dbReference type="ARBA" id="ARBA00022723"/>
    </source>
</evidence>
<evidence type="ECO:0000256" key="5">
    <source>
        <dbReference type="ARBA" id="ARBA00022977"/>
    </source>
</evidence>
<accession>A0A2C1M1T7</accession>
<keyword evidence="5 9" id="KW-0784">Thiamine biosynthesis</keyword>
<gene>
    <name evidence="9" type="primary">thiE</name>
    <name evidence="13" type="ORF">COD19_07770</name>
</gene>
<reference evidence="13 14" key="1">
    <citation type="submission" date="2017-09" db="EMBL/GenBank/DDBJ databases">
        <title>Large-scale bioinformatics analysis of Bacillus genomes uncovers conserved roles of natural products in bacterial physiology.</title>
        <authorList>
            <consortium name="Agbiome Team Llc"/>
            <person name="Bleich R.M."/>
            <person name="Grubbs K.J."/>
            <person name="Santa Maria K.C."/>
            <person name="Allen S.E."/>
            <person name="Farag S."/>
            <person name="Shank E.A."/>
            <person name="Bowers A."/>
        </authorList>
    </citation>
    <scope>NUCLEOTIDE SEQUENCE [LARGE SCALE GENOMIC DNA]</scope>
    <source>
        <strain evidence="13 14">AFS040105</strain>
    </source>
</reference>
<dbReference type="GO" id="GO:0000287">
    <property type="term" value="F:magnesium ion binding"/>
    <property type="evidence" value="ECO:0007669"/>
    <property type="project" value="UniProtKB-UniRule"/>
</dbReference>
<feature type="binding site" evidence="9">
    <location>
        <position position="79"/>
    </location>
    <ligand>
        <name>4-amino-2-methyl-5-(diphosphooxymethyl)pyrimidine</name>
        <dbReference type="ChEBI" id="CHEBI:57841"/>
    </ligand>
</feature>
<dbReference type="InterPro" id="IPR013785">
    <property type="entry name" value="Aldolase_TIM"/>
</dbReference>
<evidence type="ECO:0000256" key="11">
    <source>
        <dbReference type="RuleBase" id="RU004253"/>
    </source>
</evidence>
<feature type="binding site" evidence="9">
    <location>
        <position position="80"/>
    </location>
    <ligand>
        <name>Mg(2+)</name>
        <dbReference type="ChEBI" id="CHEBI:18420"/>
    </ligand>
</feature>
<evidence type="ECO:0000256" key="8">
    <source>
        <dbReference type="ARBA" id="ARBA00047883"/>
    </source>
</evidence>
<dbReference type="OrthoDB" id="9809438at2"/>
<evidence type="ECO:0000259" key="12">
    <source>
        <dbReference type="Pfam" id="PF02581"/>
    </source>
</evidence>
<dbReference type="NCBIfam" id="TIGR00693">
    <property type="entry name" value="thiE"/>
    <property type="match status" value="1"/>
</dbReference>
<comment type="catalytic activity">
    <reaction evidence="7 9 10">
        <text>2-(2-carboxy-4-methylthiazol-5-yl)ethyl phosphate + 4-amino-2-methyl-5-(diphosphooxymethyl)pyrimidine + 2 H(+) = thiamine phosphate + CO2 + diphosphate</text>
        <dbReference type="Rhea" id="RHEA:47848"/>
        <dbReference type="ChEBI" id="CHEBI:15378"/>
        <dbReference type="ChEBI" id="CHEBI:16526"/>
        <dbReference type="ChEBI" id="CHEBI:33019"/>
        <dbReference type="ChEBI" id="CHEBI:37575"/>
        <dbReference type="ChEBI" id="CHEBI:57841"/>
        <dbReference type="ChEBI" id="CHEBI:62890"/>
        <dbReference type="EC" id="2.5.1.3"/>
    </reaction>
</comment>
<feature type="binding site" evidence="9">
    <location>
        <begin position="143"/>
        <end position="145"/>
    </location>
    <ligand>
        <name>2-[(2R,5Z)-2-carboxy-4-methylthiazol-5(2H)-ylidene]ethyl phosphate</name>
        <dbReference type="ChEBI" id="CHEBI:62899"/>
    </ligand>
</feature>
<comment type="catalytic activity">
    <reaction evidence="6 9 10">
        <text>4-methyl-5-(2-phosphooxyethyl)-thiazole + 4-amino-2-methyl-5-(diphosphooxymethyl)pyrimidine + H(+) = thiamine phosphate + diphosphate</text>
        <dbReference type="Rhea" id="RHEA:22328"/>
        <dbReference type="ChEBI" id="CHEBI:15378"/>
        <dbReference type="ChEBI" id="CHEBI:33019"/>
        <dbReference type="ChEBI" id="CHEBI:37575"/>
        <dbReference type="ChEBI" id="CHEBI:57841"/>
        <dbReference type="ChEBI" id="CHEBI:58296"/>
        <dbReference type="EC" id="2.5.1.3"/>
    </reaction>
</comment>
<evidence type="ECO:0000256" key="10">
    <source>
        <dbReference type="RuleBase" id="RU003826"/>
    </source>
</evidence>
<dbReference type="SUPFAM" id="SSF51391">
    <property type="entry name" value="Thiamin phosphate synthase"/>
    <property type="match status" value="1"/>
</dbReference>
<dbReference type="GO" id="GO:0005737">
    <property type="term" value="C:cytoplasm"/>
    <property type="evidence" value="ECO:0007669"/>
    <property type="project" value="TreeGrafter"/>
</dbReference>
<feature type="binding site" evidence="9">
    <location>
        <begin position="195"/>
        <end position="196"/>
    </location>
    <ligand>
        <name>2-[(2R,5Z)-2-carboxy-4-methylthiazol-5(2H)-ylidene]ethyl phosphate</name>
        <dbReference type="ChEBI" id="CHEBI:62899"/>
    </ligand>
</feature>
<evidence type="ECO:0000256" key="7">
    <source>
        <dbReference type="ARBA" id="ARBA00047851"/>
    </source>
</evidence>
<comment type="similarity">
    <text evidence="9 10">Belongs to the thiamine-phosphate synthase family.</text>
</comment>
<dbReference type="Pfam" id="PF02581">
    <property type="entry name" value="TMP-TENI"/>
    <property type="match status" value="1"/>
</dbReference>
<name>A0A2C1M1T7_BACCE</name>
<feature type="binding site" evidence="9">
    <location>
        <begin position="44"/>
        <end position="48"/>
    </location>
    <ligand>
        <name>4-amino-2-methyl-5-(diphosphooxymethyl)pyrimidine</name>
        <dbReference type="ChEBI" id="CHEBI:57841"/>
    </ligand>
</feature>
<dbReference type="Proteomes" id="UP000225766">
    <property type="component" value="Unassembled WGS sequence"/>
</dbReference>
<evidence type="ECO:0000313" key="13">
    <source>
        <dbReference type="EMBL" id="PGU04668.1"/>
    </source>
</evidence>
<dbReference type="InterPro" id="IPR034291">
    <property type="entry name" value="TMP_synthase"/>
</dbReference>
<feature type="binding site" evidence="9">
    <location>
        <position position="146"/>
    </location>
    <ligand>
        <name>4-amino-2-methyl-5-(diphosphooxymethyl)pyrimidine</name>
        <dbReference type="ChEBI" id="CHEBI:57841"/>
    </ligand>
</feature>
<dbReference type="FunFam" id="3.20.20.70:FF:000096">
    <property type="entry name" value="Thiamine-phosphate synthase"/>
    <property type="match status" value="1"/>
</dbReference>
<dbReference type="InterPro" id="IPR036206">
    <property type="entry name" value="ThiamineP_synth_sf"/>
</dbReference>
<dbReference type="GO" id="GO:0009229">
    <property type="term" value="P:thiamine diphosphate biosynthetic process"/>
    <property type="evidence" value="ECO:0007669"/>
    <property type="project" value="UniProtKB-UniRule"/>
</dbReference>
<comment type="function">
    <text evidence="9">Condenses 4-methyl-5-(beta-hydroxyethyl)thiazole monophosphate (THZ-P) and 2-methyl-4-amino-5-hydroxymethyl pyrimidine pyrophosphate (HMP-PP) to form thiamine monophosphate (TMP).</text>
</comment>
<dbReference type="CDD" id="cd00564">
    <property type="entry name" value="TMP_TenI"/>
    <property type="match status" value="1"/>
</dbReference>
<dbReference type="AlphaFoldDB" id="A0A2C1M1T7"/>
<dbReference type="HAMAP" id="MF_00097">
    <property type="entry name" value="TMP_synthase"/>
    <property type="match status" value="1"/>
</dbReference>
<dbReference type="EMBL" id="NUMG01000005">
    <property type="protein sequence ID" value="PGU04668.1"/>
    <property type="molecule type" value="Genomic_DNA"/>
</dbReference>
<feature type="binding site" evidence="9">
    <location>
        <position position="175"/>
    </location>
    <ligand>
        <name>2-[(2R,5Z)-2-carboxy-4-methylthiazol-5(2H)-ylidene]ethyl phosphate</name>
        <dbReference type="ChEBI" id="CHEBI:62899"/>
    </ligand>
</feature>
<feature type="domain" description="Thiamine phosphate synthase/TenI" evidence="12">
    <location>
        <begin position="15"/>
        <end position="198"/>
    </location>
</feature>
<dbReference type="Gene3D" id="3.20.20.70">
    <property type="entry name" value="Aldolase class I"/>
    <property type="match status" value="1"/>
</dbReference>
<comment type="pathway">
    <text evidence="1 9 11">Cofactor biosynthesis; thiamine diphosphate biosynthesis; thiamine phosphate from 4-amino-2-methyl-5-diphosphomethylpyrimidine and 4-methyl-5-(2-phosphoethyl)-thiazole: step 1/1.</text>
</comment>
<dbReference type="PANTHER" id="PTHR20857:SF15">
    <property type="entry name" value="THIAMINE-PHOSPHATE SYNTHASE"/>
    <property type="match status" value="1"/>
</dbReference>
<dbReference type="EC" id="2.5.1.3" evidence="9"/>
<comment type="catalytic activity">
    <reaction evidence="8 9 10">
        <text>2-[(2R,5Z)-2-carboxy-4-methylthiazol-5(2H)-ylidene]ethyl phosphate + 4-amino-2-methyl-5-(diphosphooxymethyl)pyrimidine + 2 H(+) = thiamine phosphate + CO2 + diphosphate</text>
        <dbReference type="Rhea" id="RHEA:47844"/>
        <dbReference type="ChEBI" id="CHEBI:15378"/>
        <dbReference type="ChEBI" id="CHEBI:16526"/>
        <dbReference type="ChEBI" id="CHEBI:33019"/>
        <dbReference type="ChEBI" id="CHEBI:37575"/>
        <dbReference type="ChEBI" id="CHEBI:57841"/>
        <dbReference type="ChEBI" id="CHEBI:62899"/>
        <dbReference type="EC" id="2.5.1.3"/>
    </reaction>
</comment>
<dbReference type="RefSeq" id="WP_088231774.1">
    <property type="nucleotide sequence ID" value="NZ_JARXKI010000007.1"/>
</dbReference>
<keyword evidence="2 9" id="KW-0808">Transferase</keyword>
<evidence type="ECO:0000313" key="14">
    <source>
        <dbReference type="Proteomes" id="UP000225766"/>
    </source>
</evidence>
<feature type="binding site" evidence="9">
    <location>
        <position position="117"/>
    </location>
    <ligand>
        <name>4-amino-2-methyl-5-(diphosphooxymethyl)pyrimidine</name>
        <dbReference type="ChEBI" id="CHEBI:57841"/>
    </ligand>
</feature>
<dbReference type="InterPro" id="IPR022998">
    <property type="entry name" value="ThiamineP_synth_TenI"/>
</dbReference>
<organism evidence="13 14">
    <name type="scientific">Bacillus cereus</name>
    <dbReference type="NCBI Taxonomy" id="1396"/>
    <lineage>
        <taxon>Bacteria</taxon>
        <taxon>Bacillati</taxon>
        <taxon>Bacillota</taxon>
        <taxon>Bacilli</taxon>
        <taxon>Bacillales</taxon>
        <taxon>Bacillaceae</taxon>
        <taxon>Bacillus</taxon>
        <taxon>Bacillus cereus group</taxon>
    </lineage>
</organism>
<evidence type="ECO:0000256" key="9">
    <source>
        <dbReference type="HAMAP-Rule" id="MF_00097"/>
    </source>
</evidence>
<feature type="binding site" evidence="9">
    <location>
        <position position="99"/>
    </location>
    <ligand>
        <name>Mg(2+)</name>
        <dbReference type="ChEBI" id="CHEBI:18420"/>
    </ligand>
</feature>